<accession>A0A344PIH7</accession>
<dbReference type="OrthoDB" id="9808944at2"/>
<protein>
    <submittedName>
        <fullName evidence="1">Flagellar biosynthesis regulatory protein FlaF</fullName>
    </submittedName>
</protein>
<dbReference type="Proteomes" id="UP000252023">
    <property type="component" value="Chromosome"/>
</dbReference>
<dbReference type="NCBIfam" id="NF009435">
    <property type="entry name" value="PRK12794.1"/>
    <property type="match status" value="1"/>
</dbReference>
<dbReference type="Pfam" id="PF07309">
    <property type="entry name" value="FlaF"/>
    <property type="match status" value="1"/>
</dbReference>
<keyword evidence="1" id="KW-0969">Cilium</keyword>
<name>A0A344PIH7_9RHOB</name>
<proteinExistence type="predicted"/>
<keyword evidence="1" id="KW-0966">Cell projection</keyword>
<evidence type="ECO:0000313" key="2">
    <source>
        <dbReference type="Proteomes" id="UP000252023"/>
    </source>
</evidence>
<dbReference type="EMBL" id="CP030918">
    <property type="protein sequence ID" value="AXC49182.1"/>
    <property type="molecule type" value="Genomic_DNA"/>
</dbReference>
<keyword evidence="1" id="KW-0282">Flagellum</keyword>
<gene>
    <name evidence="1" type="ORF">DRW48_05330</name>
</gene>
<dbReference type="KEGG" id="pars:DRW48_05330"/>
<evidence type="ECO:0000313" key="1">
    <source>
        <dbReference type="EMBL" id="AXC49182.1"/>
    </source>
</evidence>
<organism evidence="1 2">
    <name type="scientific">Paracoccus suum</name>
    <dbReference type="NCBI Taxonomy" id="2259340"/>
    <lineage>
        <taxon>Bacteria</taxon>
        <taxon>Pseudomonadati</taxon>
        <taxon>Pseudomonadota</taxon>
        <taxon>Alphaproteobacteria</taxon>
        <taxon>Rhodobacterales</taxon>
        <taxon>Paracoccaceae</taxon>
        <taxon>Paracoccus</taxon>
    </lineage>
</organism>
<dbReference type="AlphaFoldDB" id="A0A344PIH7"/>
<dbReference type="InterPro" id="IPR010845">
    <property type="entry name" value="FlaF"/>
</dbReference>
<reference evidence="2" key="1">
    <citation type="submission" date="2018-07" db="EMBL/GenBank/DDBJ databases">
        <title>Genome sequencing of Paracoccus sp. SC2-6.</title>
        <authorList>
            <person name="Heo J."/>
            <person name="Kim S.-J."/>
            <person name="Kwon S.-W."/>
        </authorList>
    </citation>
    <scope>NUCLEOTIDE SEQUENCE [LARGE SCALE GENOMIC DNA]</scope>
    <source>
        <strain evidence="2">SC2-6</strain>
    </source>
</reference>
<dbReference type="GO" id="GO:0044781">
    <property type="term" value="P:bacterial-type flagellum organization"/>
    <property type="evidence" value="ECO:0007669"/>
    <property type="project" value="InterPro"/>
</dbReference>
<sequence length="123" mass="12969">MNALPTPTYGSALSPTKSPRDAEATILARITARMVSSATQGQVAFPQLVEALSDNRRFWSTCAGDLAADGNSLPIALRAQLISLADFVQAHTARVLSQHASIEPLTAINRAIIEGLSAERLAA</sequence>
<keyword evidence="2" id="KW-1185">Reference proteome</keyword>